<dbReference type="Gene3D" id="3.30.710.10">
    <property type="entry name" value="Potassium Channel Kv1.1, Chain A"/>
    <property type="match status" value="1"/>
</dbReference>
<dbReference type="RefSeq" id="XP_056763477.1">
    <property type="nucleotide sequence ID" value="XM_056910651.1"/>
</dbReference>
<dbReference type="Proteomes" id="UP001213681">
    <property type="component" value="Unassembled WGS sequence"/>
</dbReference>
<dbReference type="Pfam" id="PF00651">
    <property type="entry name" value="BTB"/>
    <property type="match status" value="1"/>
</dbReference>
<name>A0AAD6FZS2_9EURO</name>
<evidence type="ECO:0000313" key="2">
    <source>
        <dbReference type="EMBL" id="KAJ5443397.1"/>
    </source>
</evidence>
<gene>
    <name evidence="2" type="ORF">N7458_007269</name>
</gene>
<dbReference type="GeneID" id="81600894"/>
<dbReference type="InterPro" id="IPR000210">
    <property type="entry name" value="BTB/POZ_dom"/>
</dbReference>
<reference evidence="2" key="1">
    <citation type="submission" date="2022-12" db="EMBL/GenBank/DDBJ databases">
        <authorList>
            <person name="Petersen C."/>
        </authorList>
    </citation>
    <scope>NUCLEOTIDE SEQUENCE</scope>
    <source>
        <strain evidence="2">IBT 16125</strain>
    </source>
</reference>
<dbReference type="EMBL" id="JAPVEA010000007">
    <property type="protein sequence ID" value="KAJ5443397.1"/>
    <property type="molecule type" value="Genomic_DNA"/>
</dbReference>
<dbReference type="SUPFAM" id="SSF54695">
    <property type="entry name" value="POZ domain"/>
    <property type="match status" value="1"/>
</dbReference>
<accession>A0AAD6FZS2</accession>
<dbReference type="PROSITE" id="PS50097">
    <property type="entry name" value="BTB"/>
    <property type="match status" value="1"/>
</dbReference>
<dbReference type="PANTHER" id="PTHR47843:SF2">
    <property type="entry name" value="BTB DOMAIN-CONTAINING PROTEIN"/>
    <property type="match status" value="1"/>
</dbReference>
<keyword evidence="3" id="KW-1185">Reference proteome</keyword>
<feature type="domain" description="BTB" evidence="1">
    <location>
        <begin position="23"/>
        <end position="96"/>
    </location>
</feature>
<comment type="caution">
    <text evidence="2">The sequence shown here is derived from an EMBL/GenBank/DDBJ whole genome shotgun (WGS) entry which is preliminary data.</text>
</comment>
<dbReference type="CDD" id="cd18186">
    <property type="entry name" value="BTB_POZ_ZBTB_KLHL-like"/>
    <property type="match status" value="1"/>
</dbReference>
<dbReference type="PANTHER" id="PTHR47843">
    <property type="entry name" value="BTB DOMAIN-CONTAINING PROTEIN-RELATED"/>
    <property type="match status" value="1"/>
</dbReference>
<sequence length="173" mass="19953">MTEASKASAQHFVTNILPLYHGPYVKIRIKPSNNEYKISKSLLCAESAVFSAMFEGEFLESQQLTADLEEMEYVISVRSLEALFQWLYLRVVKFDVEDPGEHISAAMELVRLADKYNIIGLETEMAQYIKRILVANPHPQTNDFWQHVDTNTYWLTPVHIISATFLPHEHPVR</sequence>
<dbReference type="AlphaFoldDB" id="A0AAD6FZS2"/>
<proteinExistence type="predicted"/>
<protein>
    <recommendedName>
        <fullName evidence="1">BTB domain-containing protein</fullName>
    </recommendedName>
</protein>
<evidence type="ECO:0000313" key="3">
    <source>
        <dbReference type="Proteomes" id="UP001213681"/>
    </source>
</evidence>
<reference evidence="2" key="2">
    <citation type="journal article" date="2023" name="IMA Fungus">
        <title>Comparative genomic study of the Penicillium genus elucidates a diverse pangenome and 15 lateral gene transfer events.</title>
        <authorList>
            <person name="Petersen C."/>
            <person name="Sorensen T."/>
            <person name="Nielsen M.R."/>
            <person name="Sondergaard T.E."/>
            <person name="Sorensen J.L."/>
            <person name="Fitzpatrick D.A."/>
            <person name="Frisvad J.C."/>
            <person name="Nielsen K.L."/>
        </authorList>
    </citation>
    <scope>NUCLEOTIDE SEQUENCE</scope>
    <source>
        <strain evidence="2">IBT 16125</strain>
    </source>
</reference>
<dbReference type="InterPro" id="IPR011333">
    <property type="entry name" value="SKP1/BTB/POZ_sf"/>
</dbReference>
<dbReference type="SMART" id="SM00225">
    <property type="entry name" value="BTB"/>
    <property type="match status" value="1"/>
</dbReference>
<evidence type="ECO:0000259" key="1">
    <source>
        <dbReference type="PROSITE" id="PS50097"/>
    </source>
</evidence>
<organism evidence="2 3">
    <name type="scientific">Penicillium daleae</name>
    <dbReference type="NCBI Taxonomy" id="63821"/>
    <lineage>
        <taxon>Eukaryota</taxon>
        <taxon>Fungi</taxon>
        <taxon>Dikarya</taxon>
        <taxon>Ascomycota</taxon>
        <taxon>Pezizomycotina</taxon>
        <taxon>Eurotiomycetes</taxon>
        <taxon>Eurotiomycetidae</taxon>
        <taxon>Eurotiales</taxon>
        <taxon>Aspergillaceae</taxon>
        <taxon>Penicillium</taxon>
    </lineage>
</organism>